<dbReference type="SUPFAM" id="SSF53850">
    <property type="entry name" value="Periplasmic binding protein-like II"/>
    <property type="match status" value="1"/>
</dbReference>
<dbReference type="AlphaFoldDB" id="A3QG14"/>
<protein>
    <submittedName>
        <fullName evidence="1">Uncharacterized protein</fullName>
    </submittedName>
</protein>
<dbReference type="EMBL" id="CP000606">
    <property type="protein sequence ID" value="ABO24412.1"/>
    <property type="molecule type" value="Genomic_DNA"/>
</dbReference>
<proteinExistence type="predicted"/>
<dbReference type="HOGENOM" id="CLU_066015_1_0_6"/>
<sequence precursor="true">MVQSAMACKTFVCLRKACSFTACLITTSLITTCLITTAVARAEVTEVRYNLSTHFVDPKQSYYIDLLRLAMEKSQDQYGDYRLLPVEMDMPQGRTIKLVEQGKLDVVWTMTSISRERQLRAVYFPLLKGLMGHRIAIIRTEDEARFANITQIEELQRIPVGQGSDWPDSDILQRQGFTLVRGAAHSLLTMLEKGRFDYFLRALHEPWDEIADRPKLMVDTQFVIVYPAPLYFFVSPDNLALSERIEYGLRAALSDGSFDELFYHHAITEGMLGRARLTERRVFRLDNPFLSQTSKNLLSEPELWFD</sequence>
<dbReference type="KEGG" id="slo:Shew_2546"/>
<name>A3QG14_SHELP</name>
<dbReference type="Proteomes" id="UP000001558">
    <property type="component" value="Chromosome"/>
</dbReference>
<accession>A3QG14</accession>
<evidence type="ECO:0000313" key="2">
    <source>
        <dbReference type="Proteomes" id="UP000001558"/>
    </source>
</evidence>
<dbReference type="eggNOG" id="COG0834">
    <property type="taxonomic scope" value="Bacteria"/>
</dbReference>
<organism evidence="1 2">
    <name type="scientific">Shewanella loihica (strain ATCC BAA-1088 / PV-4)</name>
    <dbReference type="NCBI Taxonomy" id="323850"/>
    <lineage>
        <taxon>Bacteria</taxon>
        <taxon>Pseudomonadati</taxon>
        <taxon>Pseudomonadota</taxon>
        <taxon>Gammaproteobacteria</taxon>
        <taxon>Alteromonadales</taxon>
        <taxon>Shewanellaceae</taxon>
        <taxon>Shewanella</taxon>
    </lineage>
</organism>
<reference evidence="1 2" key="1">
    <citation type="submission" date="2007-03" db="EMBL/GenBank/DDBJ databases">
        <title>Complete sequence of Shewanella loihica PV-4.</title>
        <authorList>
            <consortium name="US DOE Joint Genome Institute"/>
            <person name="Copeland A."/>
            <person name="Lucas S."/>
            <person name="Lapidus A."/>
            <person name="Barry K."/>
            <person name="Detter J.C."/>
            <person name="Glavina del Rio T."/>
            <person name="Hammon N."/>
            <person name="Israni S."/>
            <person name="Dalin E."/>
            <person name="Tice H."/>
            <person name="Pitluck S."/>
            <person name="Chain P."/>
            <person name="Malfatti S."/>
            <person name="Shin M."/>
            <person name="Vergez L."/>
            <person name="Schmutz J."/>
            <person name="Larimer F."/>
            <person name="Land M."/>
            <person name="Hauser L."/>
            <person name="Kyrpides N."/>
            <person name="Mikhailova N."/>
            <person name="Romine M.F."/>
            <person name="Serres G."/>
            <person name="Fredrickson J."/>
            <person name="Tiedje J."/>
            <person name="Richardson P."/>
        </authorList>
    </citation>
    <scope>NUCLEOTIDE SEQUENCE [LARGE SCALE GENOMIC DNA]</scope>
    <source>
        <strain evidence="2">ATCC BAA-1088 / PV-4</strain>
    </source>
</reference>
<keyword evidence="2" id="KW-1185">Reference proteome</keyword>
<evidence type="ECO:0000313" key="1">
    <source>
        <dbReference type="EMBL" id="ABO24412.1"/>
    </source>
</evidence>
<dbReference type="Gene3D" id="3.40.190.10">
    <property type="entry name" value="Periplasmic binding protein-like II"/>
    <property type="match status" value="2"/>
</dbReference>
<gene>
    <name evidence="1" type="ordered locus">Shew_2546</name>
</gene>
<dbReference type="STRING" id="323850.Shew_2546"/>